<dbReference type="RefSeq" id="WP_120772917.1">
    <property type="nucleotide sequence ID" value="NZ_CP032627.1"/>
</dbReference>
<protein>
    <submittedName>
        <fullName evidence="3">Iron transporter FeoA</fullName>
    </submittedName>
</protein>
<dbReference type="InterPro" id="IPR038157">
    <property type="entry name" value="FeoA_core_dom"/>
</dbReference>
<dbReference type="Pfam" id="PF04023">
    <property type="entry name" value="FeoA"/>
    <property type="match status" value="2"/>
</dbReference>
<dbReference type="AlphaFoldDB" id="A0A387BKI8"/>
<gene>
    <name evidence="3" type="ORF">D7I46_11020</name>
</gene>
<sequence>MKTLDTTHVGQIYYIDKIFGANQSKLREMGFITDKKITLVSSDGENAIVKIDHSRIALSAQFLKQIFVKNERSAEQVVGLSTLQVGQTGIVRLVDAAGEIKRRLMDMGITRGTSIYVQKLAPLGDPIELHLRGYALSLRKMDAEKIKVVLEKPY</sequence>
<accession>A0A387BKI8</accession>
<dbReference type="PANTHER" id="PTHR42954">
    <property type="entry name" value="FE(2+) TRANSPORT PROTEIN A"/>
    <property type="match status" value="1"/>
</dbReference>
<dbReference type="GO" id="GO:0046914">
    <property type="term" value="F:transition metal ion binding"/>
    <property type="evidence" value="ECO:0007669"/>
    <property type="project" value="InterPro"/>
</dbReference>
<keyword evidence="4" id="KW-1185">Reference proteome</keyword>
<dbReference type="OrthoDB" id="9811076at2"/>
<evidence type="ECO:0000313" key="3">
    <source>
        <dbReference type="EMBL" id="AYG01547.1"/>
    </source>
</evidence>
<dbReference type="EMBL" id="CP032627">
    <property type="protein sequence ID" value="AYG01547.1"/>
    <property type="molecule type" value="Genomic_DNA"/>
</dbReference>
<keyword evidence="1" id="KW-0408">Iron</keyword>
<evidence type="ECO:0000259" key="2">
    <source>
        <dbReference type="SMART" id="SM00899"/>
    </source>
</evidence>
<feature type="domain" description="Ferrous iron transporter FeoA-like" evidence="2">
    <location>
        <begin position="78"/>
        <end position="150"/>
    </location>
</feature>
<organism evidence="3 4">
    <name type="scientific">Lactococcus allomyrinae</name>
    <dbReference type="NCBI Taxonomy" id="2419773"/>
    <lineage>
        <taxon>Bacteria</taxon>
        <taxon>Bacillati</taxon>
        <taxon>Bacillota</taxon>
        <taxon>Bacilli</taxon>
        <taxon>Lactobacillales</taxon>
        <taxon>Streptococcaceae</taxon>
        <taxon>Lactococcus</taxon>
    </lineage>
</organism>
<dbReference type="InterPro" id="IPR008988">
    <property type="entry name" value="Transcriptional_repressor_C"/>
</dbReference>
<evidence type="ECO:0000313" key="4">
    <source>
        <dbReference type="Proteomes" id="UP000269374"/>
    </source>
</evidence>
<feature type="domain" description="Ferrous iron transporter FeoA-like" evidence="2">
    <location>
        <begin position="2"/>
        <end position="70"/>
    </location>
</feature>
<dbReference type="PANTHER" id="PTHR42954:SF2">
    <property type="entry name" value="FE(2+) TRANSPORT PROTEIN A"/>
    <property type="match status" value="1"/>
</dbReference>
<dbReference type="Proteomes" id="UP000269374">
    <property type="component" value="Chromosome"/>
</dbReference>
<dbReference type="SMART" id="SM00899">
    <property type="entry name" value="FeoA"/>
    <property type="match status" value="2"/>
</dbReference>
<proteinExistence type="predicted"/>
<dbReference type="InterPro" id="IPR007167">
    <property type="entry name" value="Fe-transptr_FeoA-like"/>
</dbReference>
<evidence type="ECO:0000256" key="1">
    <source>
        <dbReference type="ARBA" id="ARBA00023004"/>
    </source>
</evidence>
<reference evidence="3 4" key="1">
    <citation type="submission" date="2018-09" db="EMBL/GenBank/DDBJ databases">
        <title>Genome sequencing of strain 1JSPR-7.</title>
        <authorList>
            <person name="Heo J."/>
            <person name="Kim S.-J."/>
            <person name="Kwon S.-W."/>
        </authorList>
    </citation>
    <scope>NUCLEOTIDE SEQUENCE [LARGE SCALE GENOMIC DNA]</scope>
    <source>
        <strain evidence="3 4">1JSPR-7</strain>
    </source>
</reference>
<name>A0A387BKI8_9LACT</name>
<dbReference type="KEGG" id="lact:D7I46_11020"/>
<dbReference type="Gene3D" id="2.30.30.90">
    <property type="match status" value="2"/>
</dbReference>
<dbReference type="InterPro" id="IPR052713">
    <property type="entry name" value="FeoA"/>
</dbReference>
<dbReference type="SUPFAM" id="SSF50037">
    <property type="entry name" value="C-terminal domain of transcriptional repressors"/>
    <property type="match status" value="2"/>
</dbReference>